<dbReference type="InterPro" id="IPR004046">
    <property type="entry name" value="GST_C"/>
</dbReference>
<dbReference type="Gene3D" id="1.20.1050.10">
    <property type="match status" value="1"/>
</dbReference>
<dbReference type="InterPro" id="IPR010987">
    <property type="entry name" value="Glutathione-S-Trfase_C-like"/>
</dbReference>
<proteinExistence type="evidence at transcript level"/>
<dbReference type="SUPFAM" id="SSF47616">
    <property type="entry name" value="GST C-terminal domain-like"/>
    <property type="match status" value="1"/>
</dbReference>
<dbReference type="InterPro" id="IPR036282">
    <property type="entry name" value="Glutathione-S-Trfase_C_sf"/>
</dbReference>
<dbReference type="PROSITE" id="PS50404">
    <property type="entry name" value="GST_NTER"/>
    <property type="match status" value="1"/>
</dbReference>
<dbReference type="PANTHER" id="PTHR11571">
    <property type="entry name" value="GLUTATHIONE S-TRANSFERASE"/>
    <property type="match status" value="1"/>
</dbReference>
<dbReference type="AlphaFoldDB" id="A0A3G2JSC6"/>
<keyword evidence="3" id="KW-0808">Transferase</keyword>
<dbReference type="Gene3D" id="3.40.30.10">
    <property type="entry name" value="Glutaredoxin"/>
    <property type="match status" value="1"/>
</dbReference>
<keyword evidence="5" id="KW-1185">Reference proteome</keyword>
<accession>A0A3G2JSC6</accession>
<protein>
    <submittedName>
        <fullName evidence="3">Glutathione S-transferase S9</fullName>
    </submittedName>
</protein>
<evidence type="ECO:0000313" key="4">
    <source>
        <dbReference type="EMBL" id="CAF0719025.1"/>
    </source>
</evidence>
<dbReference type="GO" id="GO:0006749">
    <property type="term" value="P:glutathione metabolic process"/>
    <property type="evidence" value="ECO:0007669"/>
    <property type="project" value="TreeGrafter"/>
</dbReference>
<dbReference type="EMBL" id="MH189314">
    <property type="protein sequence ID" value="AYN44482.1"/>
    <property type="molecule type" value="mRNA"/>
</dbReference>
<dbReference type="SFLD" id="SFLDS00019">
    <property type="entry name" value="Glutathione_Transferase_(cytos"/>
    <property type="match status" value="1"/>
</dbReference>
<dbReference type="EMBL" id="CAJNOC010000144">
    <property type="protein sequence ID" value="CAF0719025.1"/>
    <property type="molecule type" value="Genomic_DNA"/>
</dbReference>
<feature type="domain" description="GST C-terminal" evidence="2">
    <location>
        <begin position="81"/>
        <end position="208"/>
    </location>
</feature>
<dbReference type="SUPFAM" id="SSF52833">
    <property type="entry name" value="Thioredoxin-like"/>
    <property type="match status" value="1"/>
</dbReference>
<evidence type="ECO:0000259" key="2">
    <source>
        <dbReference type="PROSITE" id="PS50405"/>
    </source>
</evidence>
<dbReference type="PROSITE" id="PS50405">
    <property type="entry name" value="GST_CTER"/>
    <property type="match status" value="1"/>
</dbReference>
<dbReference type="Pfam" id="PF14497">
    <property type="entry name" value="GST_C_3"/>
    <property type="match status" value="1"/>
</dbReference>
<dbReference type="InterPro" id="IPR036249">
    <property type="entry name" value="Thioredoxin-like_sf"/>
</dbReference>
<reference evidence="4" key="3">
    <citation type="submission" date="2021-02" db="EMBL/GenBank/DDBJ databases">
        <authorList>
            <person name="Nowell W R."/>
        </authorList>
    </citation>
    <scope>NUCLEOTIDE SEQUENCE</scope>
    <source>
        <strain evidence="4">Ploen Becks lab</strain>
    </source>
</reference>
<reference evidence="3" key="2">
    <citation type="submission" date="2018-04" db="EMBL/GenBank/DDBJ databases">
        <authorList>
            <person name="Lee J.-S."/>
        </authorList>
    </citation>
    <scope>NUCLEOTIDE SEQUENCE</scope>
</reference>
<evidence type="ECO:0000313" key="5">
    <source>
        <dbReference type="Proteomes" id="UP000663879"/>
    </source>
</evidence>
<name>A0A3G2JSC6_9BILA</name>
<gene>
    <name evidence="4" type="ORF">OXX778_LOCUS2007</name>
</gene>
<feature type="domain" description="GST N-terminal" evidence="1">
    <location>
        <begin position="6"/>
        <end position="79"/>
    </location>
</feature>
<evidence type="ECO:0000313" key="3">
    <source>
        <dbReference type="EMBL" id="AYN44482.1"/>
    </source>
</evidence>
<dbReference type="InterPro" id="IPR050213">
    <property type="entry name" value="GST_superfamily"/>
</dbReference>
<evidence type="ECO:0000259" key="1">
    <source>
        <dbReference type="PROSITE" id="PS50404"/>
    </source>
</evidence>
<dbReference type="Proteomes" id="UP000663879">
    <property type="component" value="Unassembled WGS sequence"/>
</dbReference>
<reference evidence="3" key="1">
    <citation type="journal article" date="2018" name="Comp. Biochem. Physiol. Part D Genomics Proteomics">
        <title>Genome-wide identification of the entire 90 glutathione S-transferase (GST) subfamily genes in four rotifer Brachionus species and transcriptional modulation in response to endocrine disrupting chemicals.</title>
        <authorList>
            <person name="Park J.C."/>
            <person name="Kim D.H."/>
            <person name="Lee M.C."/>
            <person name="Han J."/>
            <person name="Kim H.J."/>
            <person name="Hagiwara A."/>
            <person name="Hwang U.K."/>
            <person name="Park H.G."/>
            <person name="Lee J.S."/>
        </authorList>
    </citation>
    <scope>NUCLEOTIDE SEQUENCE</scope>
</reference>
<sequence length="212" mass="24778">MTSTQNKYVLNYFNKHGKVELSRLIFKCAGVQYEDNFIENYTDSDTSLGFMPYLQVNEVKIPLISVICRYLAKEFNLAGDDHLDQAKTDAIAQTVMLLIDTYYRNVFNVEDIDTKRINLKDYLNNDIESAADTVENLIKLYSNNGDWCVGNKCSYADLFVFEMAKHYFPTDPRFMERFPHIYKVKNNVEEKSKVSDYVKTKAEQKSKVEREF</sequence>
<dbReference type="OrthoDB" id="414243at2759"/>
<dbReference type="InterPro" id="IPR004045">
    <property type="entry name" value="Glutathione_S-Trfase_N"/>
</dbReference>
<dbReference type="InterPro" id="IPR040079">
    <property type="entry name" value="Glutathione_S-Trfase"/>
</dbReference>
<dbReference type="PANTHER" id="PTHR11571:SF150">
    <property type="entry name" value="GLUTATHIONE S-TRANSFERASE"/>
    <property type="match status" value="1"/>
</dbReference>
<organism evidence="3">
    <name type="scientific">Brachionus calyciflorus</name>
    <dbReference type="NCBI Taxonomy" id="104777"/>
    <lineage>
        <taxon>Eukaryota</taxon>
        <taxon>Metazoa</taxon>
        <taxon>Spiralia</taxon>
        <taxon>Gnathifera</taxon>
        <taxon>Rotifera</taxon>
        <taxon>Eurotatoria</taxon>
        <taxon>Monogononta</taxon>
        <taxon>Pseudotrocha</taxon>
        <taxon>Ploima</taxon>
        <taxon>Brachionidae</taxon>
        <taxon>Brachionus</taxon>
    </lineage>
</organism>
<dbReference type="GO" id="GO:0004364">
    <property type="term" value="F:glutathione transferase activity"/>
    <property type="evidence" value="ECO:0007669"/>
    <property type="project" value="TreeGrafter"/>
</dbReference>